<protein>
    <submittedName>
        <fullName evidence="11">Uncharacterized protein</fullName>
    </submittedName>
</protein>
<proteinExistence type="inferred from homology"/>
<evidence type="ECO:0000256" key="2">
    <source>
        <dbReference type="ARBA" id="ARBA00006375"/>
    </source>
</evidence>
<evidence type="ECO:0000313" key="12">
    <source>
        <dbReference type="Proteomes" id="UP001438707"/>
    </source>
</evidence>
<dbReference type="InterPro" id="IPR023395">
    <property type="entry name" value="MCP_dom_sf"/>
</dbReference>
<dbReference type="Proteomes" id="UP001438707">
    <property type="component" value="Unassembled WGS sequence"/>
</dbReference>
<evidence type="ECO:0000256" key="5">
    <source>
        <dbReference type="ARBA" id="ARBA00022737"/>
    </source>
</evidence>
<evidence type="ECO:0000256" key="7">
    <source>
        <dbReference type="ARBA" id="ARBA00023128"/>
    </source>
</evidence>
<dbReference type="PROSITE" id="PS50920">
    <property type="entry name" value="SOLCAR"/>
    <property type="match status" value="1"/>
</dbReference>
<comment type="caution">
    <text evidence="11">The sequence shown here is derived from an EMBL/GenBank/DDBJ whole genome shotgun (WGS) entry which is preliminary data.</text>
</comment>
<organism evidence="11 12">
    <name type="scientific">Apatococcus lobatus</name>
    <dbReference type="NCBI Taxonomy" id="904363"/>
    <lineage>
        <taxon>Eukaryota</taxon>
        <taxon>Viridiplantae</taxon>
        <taxon>Chlorophyta</taxon>
        <taxon>core chlorophytes</taxon>
        <taxon>Trebouxiophyceae</taxon>
        <taxon>Chlorellales</taxon>
        <taxon>Chlorellaceae</taxon>
        <taxon>Apatococcus</taxon>
    </lineage>
</organism>
<dbReference type="PANTHER" id="PTHR45788:SF2">
    <property type="entry name" value="SUCCINATE_FUMARATE MITOCHONDRIAL TRANSPORTER"/>
    <property type="match status" value="1"/>
</dbReference>
<dbReference type="EMBL" id="JALJOS010000014">
    <property type="protein sequence ID" value="KAK9831264.1"/>
    <property type="molecule type" value="Genomic_DNA"/>
</dbReference>
<sequence>MAPAQPERRPSSDQGMATTMIANFAAAPGALPLGALPLCPKLGLGPTALSIAEDRPVLFKSSPQPRQTAPPSLQRNTSDLAARLHRSTSDLAARAMRVQETQVVRVSPAGISEALTIVTPLDAAERHLTGSQAGQPDISKGFKAMATKALKKQLSGGSSSATAPAIMRSGADSMGVFGAKIGLDRLLWGKAVGDGQQLELSQSLASGALAASAGSCASGSFTAVKSRMPTQQQASQKGLLGSLASIPPRELAHAACRNIGPRVMRAAPAQALLWAASDQLSGFLDGQRTC</sequence>
<dbReference type="InterPro" id="IPR018108">
    <property type="entry name" value="MCP_transmembrane"/>
</dbReference>
<evidence type="ECO:0000256" key="6">
    <source>
        <dbReference type="ARBA" id="ARBA00022989"/>
    </source>
</evidence>
<dbReference type="SUPFAM" id="SSF103506">
    <property type="entry name" value="Mitochondrial carrier"/>
    <property type="match status" value="1"/>
</dbReference>
<feature type="repeat" description="Solcar" evidence="9">
    <location>
        <begin position="198"/>
        <end position="283"/>
    </location>
</feature>
<keyword evidence="6" id="KW-1133">Transmembrane helix</keyword>
<dbReference type="PANTHER" id="PTHR45788">
    <property type="entry name" value="SUCCINATE/FUMARATE MITOCHONDRIAL TRANSPORTER-RELATED"/>
    <property type="match status" value="1"/>
</dbReference>
<dbReference type="Gene3D" id="1.50.40.10">
    <property type="entry name" value="Mitochondrial carrier domain"/>
    <property type="match status" value="1"/>
</dbReference>
<name>A0AAW1RC36_9CHLO</name>
<gene>
    <name evidence="11" type="ORF">WJX74_009805</name>
</gene>
<keyword evidence="12" id="KW-1185">Reference proteome</keyword>
<evidence type="ECO:0000256" key="4">
    <source>
        <dbReference type="ARBA" id="ARBA00022692"/>
    </source>
</evidence>
<reference evidence="11 12" key="1">
    <citation type="journal article" date="2024" name="Nat. Commun.">
        <title>Phylogenomics reveals the evolutionary origins of lichenization in chlorophyte algae.</title>
        <authorList>
            <person name="Puginier C."/>
            <person name="Libourel C."/>
            <person name="Otte J."/>
            <person name="Skaloud P."/>
            <person name="Haon M."/>
            <person name="Grisel S."/>
            <person name="Petersen M."/>
            <person name="Berrin J.G."/>
            <person name="Delaux P.M."/>
            <person name="Dal Grande F."/>
            <person name="Keller J."/>
        </authorList>
    </citation>
    <scope>NUCLEOTIDE SEQUENCE [LARGE SCALE GENOMIC DNA]</scope>
    <source>
        <strain evidence="11 12">SAG 2145</strain>
    </source>
</reference>
<keyword evidence="7" id="KW-0496">Mitochondrion</keyword>
<dbReference type="GO" id="GO:0005469">
    <property type="term" value="F:succinate:fumarate antiporter activity"/>
    <property type="evidence" value="ECO:0007669"/>
    <property type="project" value="TreeGrafter"/>
</dbReference>
<evidence type="ECO:0000256" key="8">
    <source>
        <dbReference type="ARBA" id="ARBA00023136"/>
    </source>
</evidence>
<comment type="similarity">
    <text evidence="2 10">Belongs to the mitochondrial carrier (TC 2.A.29) family.</text>
</comment>
<keyword evidence="4 9" id="KW-0812">Transmembrane</keyword>
<evidence type="ECO:0000256" key="10">
    <source>
        <dbReference type="RuleBase" id="RU000488"/>
    </source>
</evidence>
<evidence type="ECO:0000256" key="1">
    <source>
        <dbReference type="ARBA" id="ARBA00004225"/>
    </source>
</evidence>
<keyword evidence="5" id="KW-0677">Repeat</keyword>
<dbReference type="AlphaFoldDB" id="A0AAW1RC36"/>
<evidence type="ECO:0000256" key="9">
    <source>
        <dbReference type="PROSITE-ProRule" id="PRU00282"/>
    </source>
</evidence>
<comment type="subcellular location">
    <subcellularLocation>
        <location evidence="1">Mitochondrion membrane</location>
        <topology evidence="1">Multi-pass membrane protein</topology>
    </subcellularLocation>
</comment>
<dbReference type="InterPro" id="IPR049563">
    <property type="entry name" value="TXTP-like"/>
</dbReference>
<dbReference type="GO" id="GO:0031966">
    <property type="term" value="C:mitochondrial membrane"/>
    <property type="evidence" value="ECO:0007669"/>
    <property type="project" value="UniProtKB-SubCell"/>
</dbReference>
<evidence type="ECO:0000256" key="3">
    <source>
        <dbReference type="ARBA" id="ARBA00022448"/>
    </source>
</evidence>
<keyword evidence="8 9" id="KW-0472">Membrane</keyword>
<keyword evidence="3 10" id="KW-0813">Transport</keyword>
<evidence type="ECO:0000313" key="11">
    <source>
        <dbReference type="EMBL" id="KAK9831264.1"/>
    </source>
</evidence>
<accession>A0AAW1RC36</accession>
<dbReference type="Pfam" id="PF00153">
    <property type="entry name" value="Mito_carr"/>
    <property type="match status" value="1"/>
</dbReference>